<sequence>MKTITQAHEGSNSGKQGANSGTRKHQLRHMKAHDDKEYGLMKAETLEHHSTRRHLLGHMEATTRAQEDTNSSTRRHQLWHNNAGTWDHDGKKSIHDHPRT</sequence>
<organism evidence="2 3">
    <name type="scientific">Forsythia ovata</name>
    <dbReference type="NCBI Taxonomy" id="205694"/>
    <lineage>
        <taxon>Eukaryota</taxon>
        <taxon>Viridiplantae</taxon>
        <taxon>Streptophyta</taxon>
        <taxon>Embryophyta</taxon>
        <taxon>Tracheophyta</taxon>
        <taxon>Spermatophyta</taxon>
        <taxon>Magnoliopsida</taxon>
        <taxon>eudicotyledons</taxon>
        <taxon>Gunneridae</taxon>
        <taxon>Pentapetalae</taxon>
        <taxon>asterids</taxon>
        <taxon>lamiids</taxon>
        <taxon>Lamiales</taxon>
        <taxon>Oleaceae</taxon>
        <taxon>Forsythieae</taxon>
        <taxon>Forsythia</taxon>
    </lineage>
</organism>
<dbReference type="EMBL" id="JBFOLJ010000011">
    <property type="protein sequence ID" value="KAL2493804.1"/>
    <property type="molecule type" value="Genomic_DNA"/>
</dbReference>
<feature type="compositionally biased region" description="Basic and acidic residues" evidence="1">
    <location>
        <begin position="86"/>
        <end position="100"/>
    </location>
</feature>
<evidence type="ECO:0000313" key="3">
    <source>
        <dbReference type="Proteomes" id="UP001604277"/>
    </source>
</evidence>
<accession>A0ABD1RZB9</accession>
<feature type="compositionally biased region" description="Polar residues" evidence="1">
    <location>
        <begin position="1"/>
        <end position="21"/>
    </location>
</feature>
<evidence type="ECO:0000256" key="1">
    <source>
        <dbReference type="SAM" id="MobiDB-lite"/>
    </source>
</evidence>
<keyword evidence="3" id="KW-1185">Reference proteome</keyword>
<dbReference type="Proteomes" id="UP001604277">
    <property type="component" value="Unassembled WGS sequence"/>
</dbReference>
<name>A0ABD1RZB9_9LAMI</name>
<dbReference type="AlphaFoldDB" id="A0ABD1RZB9"/>
<evidence type="ECO:0000313" key="2">
    <source>
        <dbReference type="EMBL" id="KAL2493804.1"/>
    </source>
</evidence>
<feature type="compositionally biased region" description="Basic residues" evidence="1">
    <location>
        <begin position="22"/>
        <end position="31"/>
    </location>
</feature>
<protein>
    <submittedName>
        <fullName evidence="2">Uncharacterized protein</fullName>
    </submittedName>
</protein>
<feature type="region of interest" description="Disordered" evidence="1">
    <location>
        <begin position="63"/>
        <end position="100"/>
    </location>
</feature>
<reference evidence="3" key="1">
    <citation type="submission" date="2024-07" db="EMBL/GenBank/DDBJ databases">
        <title>Two chromosome-level genome assemblies of Korean endemic species Abeliophyllum distichum and Forsythia ovata (Oleaceae).</title>
        <authorList>
            <person name="Jang H."/>
        </authorList>
    </citation>
    <scope>NUCLEOTIDE SEQUENCE [LARGE SCALE GENOMIC DNA]</scope>
</reference>
<gene>
    <name evidence="2" type="ORF">Fot_37561</name>
</gene>
<comment type="caution">
    <text evidence="2">The sequence shown here is derived from an EMBL/GenBank/DDBJ whole genome shotgun (WGS) entry which is preliminary data.</text>
</comment>
<feature type="region of interest" description="Disordered" evidence="1">
    <location>
        <begin position="1"/>
        <end position="38"/>
    </location>
</feature>
<proteinExistence type="predicted"/>